<protein>
    <submittedName>
        <fullName evidence="1">Uncharacterized protein</fullName>
    </submittedName>
</protein>
<reference evidence="1" key="2">
    <citation type="submission" date="2025-09" db="UniProtKB">
        <authorList>
            <consortium name="EnsemblPlants"/>
        </authorList>
    </citation>
    <scope>IDENTIFICATION</scope>
</reference>
<organism evidence="1 2">
    <name type="scientific">Avena sativa</name>
    <name type="common">Oat</name>
    <dbReference type="NCBI Taxonomy" id="4498"/>
    <lineage>
        <taxon>Eukaryota</taxon>
        <taxon>Viridiplantae</taxon>
        <taxon>Streptophyta</taxon>
        <taxon>Embryophyta</taxon>
        <taxon>Tracheophyta</taxon>
        <taxon>Spermatophyta</taxon>
        <taxon>Magnoliopsida</taxon>
        <taxon>Liliopsida</taxon>
        <taxon>Poales</taxon>
        <taxon>Poaceae</taxon>
        <taxon>BOP clade</taxon>
        <taxon>Pooideae</taxon>
        <taxon>Poodae</taxon>
        <taxon>Poeae</taxon>
        <taxon>Poeae Chloroplast Group 1 (Aveneae type)</taxon>
        <taxon>Aveninae</taxon>
        <taxon>Avena</taxon>
    </lineage>
</organism>
<name>A0ACD5UZK2_AVESA</name>
<accession>A0ACD5UZK2</accession>
<keyword evidence="2" id="KW-1185">Reference proteome</keyword>
<sequence>MRNFSAQKSRSKQVGLKMNVADLRQKNRMLRHNCKSRMLVGKRNGIWTVTVFHGEHTHQLVKQIGRIRYYRSHRKVTEKDFQFIETLHNQNISIYKMMGCLESVHGGDPRCLDFVKRDVSKIRTMLREEVSQ</sequence>
<dbReference type="EnsemblPlants" id="AVESA.00010b.r2.2DG0337670.1">
    <property type="protein sequence ID" value="AVESA.00010b.r2.2DG0337670.1.CDS.1"/>
    <property type="gene ID" value="AVESA.00010b.r2.2DG0337670"/>
</dbReference>
<evidence type="ECO:0000313" key="1">
    <source>
        <dbReference type="EnsemblPlants" id="AVESA.00010b.r2.2DG0337670.1.CDS.1"/>
    </source>
</evidence>
<reference evidence="1" key="1">
    <citation type="submission" date="2021-05" db="EMBL/GenBank/DDBJ databases">
        <authorList>
            <person name="Scholz U."/>
            <person name="Mascher M."/>
            <person name="Fiebig A."/>
        </authorList>
    </citation>
    <scope>NUCLEOTIDE SEQUENCE [LARGE SCALE GENOMIC DNA]</scope>
</reference>
<evidence type="ECO:0000313" key="2">
    <source>
        <dbReference type="Proteomes" id="UP001732700"/>
    </source>
</evidence>
<dbReference type="Proteomes" id="UP001732700">
    <property type="component" value="Chromosome 2D"/>
</dbReference>
<proteinExistence type="predicted"/>